<keyword evidence="4" id="KW-0186">Copper</keyword>
<dbReference type="PROSITE" id="PS00080">
    <property type="entry name" value="MULTICOPPER_OXIDASE2"/>
    <property type="match status" value="1"/>
</dbReference>
<feature type="region of interest" description="Disordered" evidence="5">
    <location>
        <begin position="114"/>
        <end position="133"/>
    </location>
</feature>
<dbReference type="CDD" id="cd13889">
    <property type="entry name" value="CuRO_3_BOD"/>
    <property type="match status" value="1"/>
</dbReference>
<dbReference type="InterPro" id="IPR011706">
    <property type="entry name" value="Cu-oxidase_C"/>
</dbReference>
<feature type="domain" description="Plastocyanin-like" evidence="8">
    <location>
        <begin position="71"/>
        <end position="185"/>
    </location>
</feature>
<keyword evidence="10" id="KW-1185">Reference proteome</keyword>
<evidence type="ECO:0000256" key="6">
    <source>
        <dbReference type="SAM" id="SignalP"/>
    </source>
</evidence>
<proteinExistence type="inferred from homology"/>
<name>A0ABR2Y9S2_9PEZI</name>
<gene>
    <name evidence="9" type="ORF">SCAR479_00286</name>
</gene>
<evidence type="ECO:0000256" key="4">
    <source>
        <dbReference type="ARBA" id="ARBA00023008"/>
    </source>
</evidence>
<comment type="caution">
    <text evidence="9">The sequence shown here is derived from an EMBL/GenBank/DDBJ whole genome shotgun (WGS) entry which is preliminary data.</text>
</comment>
<dbReference type="PANTHER" id="PTHR48267">
    <property type="entry name" value="CUPREDOXIN SUPERFAMILY PROTEIN"/>
    <property type="match status" value="1"/>
</dbReference>
<dbReference type="EMBL" id="JARVKM010000001">
    <property type="protein sequence ID" value="KAK9783727.1"/>
    <property type="molecule type" value="Genomic_DNA"/>
</dbReference>
<accession>A0ABR2Y9S2</accession>
<organism evidence="9 10">
    <name type="scientific">Seiridium cardinale</name>
    <dbReference type="NCBI Taxonomy" id="138064"/>
    <lineage>
        <taxon>Eukaryota</taxon>
        <taxon>Fungi</taxon>
        <taxon>Dikarya</taxon>
        <taxon>Ascomycota</taxon>
        <taxon>Pezizomycotina</taxon>
        <taxon>Sordariomycetes</taxon>
        <taxon>Xylariomycetidae</taxon>
        <taxon>Amphisphaeriales</taxon>
        <taxon>Sporocadaceae</taxon>
        <taxon>Seiridium</taxon>
    </lineage>
</organism>
<feature type="signal peptide" evidence="6">
    <location>
        <begin position="1"/>
        <end position="22"/>
    </location>
</feature>
<protein>
    <submittedName>
        <fullName evidence="9">Cupredoxin</fullName>
    </submittedName>
</protein>
<reference evidence="9 10" key="1">
    <citation type="submission" date="2024-02" db="EMBL/GenBank/DDBJ databases">
        <title>First draft genome assembly of two strains of Seiridium cardinale.</title>
        <authorList>
            <person name="Emiliani G."/>
            <person name="Scali E."/>
        </authorList>
    </citation>
    <scope>NUCLEOTIDE SEQUENCE [LARGE SCALE GENOMIC DNA]</scope>
    <source>
        <strain evidence="9 10">BM-138-000479</strain>
    </source>
</reference>
<keyword evidence="6" id="KW-0732">Signal</keyword>
<feature type="chain" id="PRO_5045248301" evidence="6">
    <location>
        <begin position="23"/>
        <end position="571"/>
    </location>
</feature>
<evidence type="ECO:0000256" key="2">
    <source>
        <dbReference type="ARBA" id="ARBA00022723"/>
    </source>
</evidence>
<evidence type="ECO:0000259" key="8">
    <source>
        <dbReference type="Pfam" id="PF07732"/>
    </source>
</evidence>
<comment type="similarity">
    <text evidence="1">Belongs to the multicopper oxidase family.</text>
</comment>
<dbReference type="SUPFAM" id="SSF49503">
    <property type="entry name" value="Cupredoxins"/>
    <property type="match status" value="3"/>
</dbReference>
<keyword evidence="2" id="KW-0479">Metal-binding</keyword>
<dbReference type="Gene3D" id="2.60.40.420">
    <property type="entry name" value="Cupredoxins - blue copper proteins"/>
    <property type="match status" value="3"/>
</dbReference>
<feature type="domain" description="Plastocyanin-like" evidence="7">
    <location>
        <begin position="368"/>
        <end position="495"/>
    </location>
</feature>
<evidence type="ECO:0000259" key="7">
    <source>
        <dbReference type="Pfam" id="PF07731"/>
    </source>
</evidence>
<dbReference type="InterPro" id="IPR008972">
    <property type="entry name" value="Cupredoxin"/>
</dbReference>
<dbReference type="InterPro" id="IPR045087">
    <property type="entry name" value="Cu-oxidase_fam"/>
</dbReference>
<keyword evidence="3" id="KW-0560">Oxidoreductase</keyword>
<sequence length="571" mass="64096">MLSLPVVGRLAAFVAVLPSVLAKDWEGEPYTWLYQYPLPIPPVKTPRMTVTNQVTNKPINYYEVNIMPFQQQIYPDKGKTNLVGYDGMVPGPTFIIERGTEAVVRFINNSTTPNSVHLHGSPSAPQRSPWDGWAEDTSQPGEYKDYYYPNSQSARMMWYHDHALDITAVNAYFGQAGAFIIHDSAEDALGLPSGYGTYDIPLILTAKQYESDGTLLSPAGETDSLYGDVVHVNGQPWPFLNVEPRKYRFRFLNEAISRSFNLYFESQAAEGTRIQFPVIASDTGLLSGPAFTDSLSISMAERYEVVFDFTNYQGQNITLRSDANVGVDTPYLNTDKVMRFVVSNAAAADASTVPTELRDVPSLPTKSTIDQQFRFERNRDRWLINGVGFDDVANRVLAKPPRGTIEVWELANRAGDWSHPIHVHLVDFKVLTRTGGTNRGVLNYEAQGLKDVVWLDRNEVVTVEAQYAPWDGLYMFHCHNLVHEDHAMMDAFNVTTLTDLGYNETRFDDPLEQRWRPKPAVVEDFAPDAITAKVQSMAALKPYSDVDVVEQKLDAYWASHGGARVKARQIS</sequence>
<evidence type="ECO:0000256" key="1">
    <source>
        <dbReference type="ARBA" id="ARBA00010609"/>
    </source>
</evidence>
<dbReference type="InterPro" id="IPR011707">
    <property type="entry name" value="Cu-oxidase-like_N"/>
</dbReference>
<evidence type="ECO:0000256" key="3">
    <source>
        <dbReference type="ARBA" id="ARBA00023002"/>
    </source>
</evidence>
<dbReference type="Proteomes" id="UP001465668">
    <property type="component" value="Unassembled WGS sequence"/>
</dbReference>
<evidence type="ECO:0000313" key="10">
    <source>
        <dbReference type="Proteomes" id="UP001465668"/>
    </source>
</evidence>
<evidence type="ECO:0000313" key="9">
    <source>
        <dbReference type="EMBL" id="KAK9783727.1"/>
    </source>
</evidence>
<dbReference type="Pfam" id="PF07732">
    <property type="entry name" value="Cu-oxidase_3"/>
    <property type="match status" value="1"/>
</dbReference>
<dbReference type="Pfam" id="PF07731">
    <property type="entry name" value="Cu-oxidase_2"/>
    <property type="match status" value="1"/>
</dbReference>
<evidence type="ECO:0000256" key="5">
    <source>
        <dbReference type="SAM" id="MobiDB-lite"/>
    </source>
</evidence>
<dbReference type="InterPro" id="IPR002355">
    <property type="entry name" value="Cu_oxidase_Cu_BS"/>
</dbReference>
<dbReference type="PANTHER" id="PTHR48267:SF1">
    <property type="entry name" value="BILIRUBIN OXIDASE"/>
    <property type="match status" value="1"/>
</dbReference>